<dbReference type="Proteomes" id="UP001148662">
    <property type="component" value="Unassembled WGS sequence"/>
</dbReference>
<sequence>MASPSVKLEPPQSPGYSDETQEFFRLGLSQSKYVKCRDSSHSPGIGPPSSALTEEDVSDCKSDIPSQTYDSEVDEMHVPAACNSSPHGSDDNDDDDSEDTESTESILDSNPLEVIAARRAKRSLPDTQERAGKRVRRTTPAPPVRFKWLRVVVWMQAESPAVFWEPIPLSQRTIRIMDLPVLKLASSRTMLLWSEEHEKWFDFGETDSLAVNEHDVVLLRWAVLKRHCLNHFDKEREPVVPPWQSYHAAHRKIKRKISKAKRQAILRELRNLDVHGDRPYKDMILDHSTEEPDPERTSSMVYMEDTYHDFIEKLREECAREWRESDIDWISAVFIPRLKRELKPLIDRAHASSEEIRCEGLPPKFKRALHGQKRIIALFHQAIELAEQEDINAWRRAEFERALIAFGRQFDQDAFTQVYGF</sequence>
<gene>
    <name evidence="1" type="ORF">NM688_g3439</name>
</gene>
<accession>A0ACC1T5W4</accession>
<reference evidence="1" key="1">
    <citation type="submission" date="2022-07" db="EMBL/GenBank/DDBJ databases">
        <title>Genome Sequence of Phlebia brevispora.</title>
        <authorList>
            <person name="Buettner E."/>
        </authorList>
    </citation>
    <scope>NUCLEOTIDE SEQUENCE</scope>
    <source>
        <strain evidence="1">MPL23</strain>
    </source>
</reference>
<protein>
    <submittedName>
        <fullName evidence="1">Uncharacterized protein</fullName>
    </submittedName>
</protein>
<comment type="caution">
    <text evidence="1">The sequence shown here is derived from an EMBL/GenBank/DDBJ whole genome shotgun (WGS) entry which is preliminary data.</text>
</comment>
<name>A0ACC1T5W4_9APHY</name>
<evidence type="ECO:0000313" key="1">
    <source>
        <dbReference type="EMBL" id="KAJ3553775.1"/>
    </source>
</evidence>
<organism evidence="1 2">
    <name type="scientific">Phlebia brevispora</name>
    <dbReference type="NCBI Taxonomy" id="194682"/>
    <lineage>
        <taxon>Eukaryota</taxon>
        <taxon>Fungi</taxon>
        <taxon>Dikarya</taxon>
        <taxon>Basidiomycota</taxon>
        <taxon>Agaricomycotina</taxon>
        <taxon>Agaricomycetes</taxon>
        <taxon>Polyporales</taxon>
        <taxon>Meruliaceae</taxon>
        <taxon>Phlebia</taxon>
    </lineage>
</organism>
<dbReference type="EMBL" id="JANHOG010000500">
    <property type="protein sequence ID" value="KAJ3553775.1"/>
    <property type="molecule type" value="Genomic_DNA"/>
</dbReference>
<proteinExistence type="predicted"/>
<evidence type="ECO:0000313" key="2">
    <source>
        <dbReference type="Proteomes" id="UP001148662"/>
    </source>
</evidence>
<keyword evidence="2" id="KW-1185">Reference proteome</keyword>